<evidence type="ECO:0000313" key="8">
    <source>
        <dbReference type="Proteomes" id="UP000036987"/>
    </source>
</evidence>
<keyword evidence="4" id="KW-0547">Nucleotide-binding</keyword>
<comment type="caution">
    <text evidence="7">The sequence shown here is derived from an EMBL/GenBank/DDBJ whole genome shotgun (WGS) entry which is preliminary data.</text>
</comment>
<keyword evidence="3" id="KW-0203">Cytokinin biosynthesis</keyword>
<dbReference type="SUPFAM" id="SSF52540">
    <property type="entry name" value="P-loop containing nucleoside triphosphate hydrolases"/>
    <property type="match status" value="1"/>
</dbReference>
<dbReference type="EMBL" id="LFYR01001714">
    <property type="protein sequence ID" value="KMZ59830.1"/>
    <property type="molecule type" value="Genomic_DNA"/>
</dbReference>
<keyword evidence="2 7" id="KW-0808">Transferase</keyword>
<dbReference type="GO" id="GO:0006400">
    <property type="term" value="P:tRNA modification"/>
    <property type="evidence" value="ECO:0000318"/>
    <property type="project" value="GO_Central"/>
</dbReference>
<dbReference type="PANTHER" id="PTHR11088">
    <property type="entry name" value="TRNA DIMETHYLALLYLTRANSFERASE"/>
    <property type="match status" value="1"/>
</dbReference>
<keyword evidence="8" id="KW-1185">Reference proteome</keyword>
<dbReference type="Gene3D" id="3.40.50.300">
    <property type="entry name" value="P-loop containing nucleotide triphosphate hydrolases"/>
    <property type="match status" value="1"/>
</dbReference>
<dbReference type="AlphaFoldDB" id="A0A0K9NV23"/>
<dbReference type="OrthoDB" id="775260at2759"/>
<dbReference type="STRING" id="29655.A0A0K9NV23"/>
<evidence type="ECO:0000256" key="2">
    <source>
        <dbReference type="ARBA" id="ARBA00022679"/>
    </source>
</evidence>
<keyword evidence="5" id="KW-0067">ATP-binding</keyword>
<dbReference type="GO" id="GO:0052381">
    <property type="term" value="F:tRNA dimethylallyltransferase activity"/>
    <property type="evidence" value="ECO:0000318"/>
    <property type="project" value="GO_Central"/>
</dbReference>
<dbReference type="GO" id="GO:0005524">
    <property type="term" value="F:ATP binding"/>
    <property type="evidence" value="ECO:0007669"/>
    <property type="project" value="UniProtKB-KW"/>
</dbReference>
<dbReference type="PANTHER" id="PTHR11088:SF86">
    <property type="entry name" value="ADENYLATE ISOPENTENYLTRANSFERASE 4-RELATED"/>
    <property type="match status" value="1"/>
</dbReference>
<evidence type="ECO:0000256" key="5">
    <source>
        <dbReference type="ARBA" id="ARBA00022840"/>
    </source>
</evidence>
<proteinExistence type="inferred from homology"/>
<evidence type="ECO:0000313" key="7">
    <source>
        <dbReference type="EMBL" id="KMZ59830.1"/>
    </source>
</evidence>
<accession>A0A0K9NV23</accession>
<sequence length="339" mass="38751">MVVTLFSPTHQHYHHCYPAVYSRITDEGGPVIGILGSTCTGKSKLSINIATRFPAEIINCDKMQLYSGLDITANKMSMIEREGVPHHLLSEFESDDSEFDNPSNIGFGEITATDFRSLASSKIKSIQSRQKIPIIVGGSNSFLHALLSEHHIPDQDPFATVNINKNNNSLRYPLCRLLWVQVEWTVLKQCIDKRVDAMVEMGMVEELESYFDLKRATEKVYRGLDKSIGVPEMDEFFLEYPPRPTTGECKKKMRVGREKTRLEEAIENIKRNSRILARRQVEKINILRDVYGWDVLVLDGTEAAKRKMQGMAKDKIEEVWEKNVICPTMEELEVFLLNH</sequence>
<dbReference type="Gene3D" id="1.10.287.890">
    <property type="entry name" value="Crystal structure of tRNA isopentenylpyrophosphate transferase (bh2366) domain"/>
    <property type="match status" value="1"/>
</dbReference>
<dbReference type="Proteomes" id="UP000036987">
    <property type="component" value="Unassembled WGS sequence"/>
</dbReference>
<reference evidence="8" key="1">
    <citation type="journal article" date="2016" name="Nature">
        <title>The genome of the seagrass Zostera marina reveals angiosperm adaptation to the sea.</title>
        <authorList>
            <person name="Olsen J.L."/>
            <person name="Rouze P."/>
            <person name="Verhelst B."/>
            <person name="Lin Y.-C."/>
            <person name="Bayer T."/>
            <person name="Collen J."/>
            <person name="Dattolo E."/>
            <person name="De Paoli E."/>
            <person name="Dittami S."/>
            <person name="Maumus F."/>
            <person name="Michel G."/>
            <person name="Kersting A."/>
            <person name="Lauritano C."/>
            <person name="Lohaus R."/>
            <person name="Toepel M."/>
            <person name="Tonon T."/>
            <person name="Vanneste K."/>
            <person name="Amirebrahimi M."/>
            <person name="Brakel J."/>
            <person name="Bostroem C."/>
            <person name="Chovatia M."/>
            <person name="Grimwood J."/>
            <person name="Jenkins J.W."/>
            <person name="Jueterbock A."/>
            <person name="Mraz A."/>
            <person name="Stam W.T."/>
            <person name="Tice H."/>
            <person name="Bornberg-Bauer E."/>
            <person name="Green P.J."/>
            <person name="Pearson G.A."/>
            <person name="Procaccini G."/>
            <person name="Duarte C.M."/>
            <person name="Schmutz J."/>
            <person name="Reusch T.B.H."/>
            <person name="Van de Peer Y."/>
        </authorList>
    </citation>
    <scope>NUCLEOTIDE SEQUENCE [LARGE SCALE GENOMIC DNA]</scope>
    <source>
        <strain evidence="8">cv. Finnish</strain>
    </source>
</reference>
<keyword evidence="6" id="KW-0175">Coiled coil</keyword>
<comment type="similarity">
    <text evidence="1">Belongs to the IPP transferase family.</text>
</comment>
<evidence type="ECO:0000256" key="6">
    <source>
        <dbReference type="SAM" id="Coils"/>
    </source>
</evidence>
<organism evidence="7 8">
    <name type="scientific">Zostera marina</name>
    <name type="common">Eelgrass</name>
    <dbReference type="NCBI Taxonomy" id="29655"/>
    <lineage>
        <taxon>Eukaryota</taxon>
        <taxon>Viridiplantae</taxon>
        <taxon>Streptophyta</taxon>
        <taxon>Embryophyta</taxon>
        <taxon>Tracheophyta</taxon>
        <taxon>Spermatophyta</taxon>
        <taxon>Magnoliopsida</taxon>
        <taxon>Liliopsida</taxon>
        <taxon>Zosteraceae</taxon>
        <taxon>Zostera</taxon>
    </lineage>
</organism>
<dbReference type="GO" id="GO:0005739">
    <property type="term" value="C:mitochondrion"/>
    <property type="evidence" value="ECO:0000318"/>
    <property type="project" value="GO_Central"/>
</dbReference>
<dbReference type="Pfam" id="PF01715">
    <property type="entry name" value="IPPT"/>
    <property type="match status" value="2"/>
</dbReference>
<protein>
    <submittedName>
        <fullName evidence="7">tRNA dimethylallyltransferase</fullName>
    </submittedName>
</protein>
<evidence type="ECO:0000256" key="4">
    <source>
        <dbReference type="ARBA" id="ARBA00022741"/>
    </source>
</evidence>
<evidence type="ECO:0000256" key="1">
    <source>
        <dbReference type="ARBA" id="ARBA00005842"/>
    </source>
</evidence>
<dbReference type="GO" id="GO:0009691">
    <property type="term" value="P:cytokinin biosynthetic process"/>
    <property type="evidence" value="ECO:0000318"/>
    <property type="project" value="GO_Central"/>
</dbReference>
<gene>
    <name evidence="7" type="ORF">ZOSMA_64G00460</name>
</gene>
<evidence type="ECO:0000256" key="3">
    <source>
        <dbReference type="ARBA" id="ARBA00022712"/>
    </source>
</evidence>
<dbReference type="InterPro" id="IPR027417">
    <property type="entry name" value="P-loop_NTPase"/>
</dbReference>
<dbReference type="OMA" id="WVDIAFP"/>
<name>A0A0K9NV23_ZOSMR</name>
<dbReference type="InterPro" id="IPR039657">
    <property type="entry name" value="Dimethylallyltransferase"/>
</dbReference>
<feature type="coiled-coil region" evidence="6">
    <location>
        <begin position="252"/>
        <end position="279"/>
    </location>
</feature>